<evidence type="ECO:0000256" key="7">
    <source>
        <dbReference type="PROSITE-ProRule" id="PRU00042"/>
    </source>
</evidence>
<comment type="caution">
    <text evidence="10">The sequence shown here is derived from an EMBL/GenBank/DDBJ whole genome shotgun (WGS) entry which is preliminary data.</text>
</comment>
<dbReference type="EMBL" id="JAPQKL010000005">
    <property type="protein sequence ID" value="KAJ5129634.1"/>
    <property type="molecule type" value="Genomic_DNA"/>
</dbReference>
<dbReference type="RefSeq" id="XP_056520013.1">
    <property type="nucleotide sequence ID" value="XM_056666417.1"/>
</dbReference>
<dbReference type="InterPro" id="IPR007219">
    <property type="entry name" value="XnlR_reg_dom"/>
</dbReference>
<evidence type="ECO:0000313" key="11">
    <source>
        <dbReference type="Proteomes" id="UP001149079"/>
    </source>
</evidence>
<dbReference type="PANTHER" id="PTHR47660">
    <property type="entry name" value="TRANSCRIPTION FACTOR WITH C2H2 AND ZN(2)-CYS(6) DNA BINDING DOMAIN (EUROFUNG)-RELATED-RELATED"/>
    <property type="match status" value="1"/>
</dbReference>
<dbReference type="GO" id="GO:0000981">
    <property type="term" value="F:DNA-binding transcription factor activity, RNA polymerase II-specific"/>
    <property type="evidence" value="ECO:0007669"/>
    <property type="project" value="InterPro"/>
</dbReference>
<feature type="domain" description="C2H2-type" evidence="9">
    <location>
        <begin position="6"/>
        <end position="35"/>
    </location>
</feature>
<dbReference type="Proteomes" id="UP001149079">
    <property type="component" value="Unassembled WGS sequence"/>
</dbReference>
<keyword evidence="7" id="KW-0863">Zinc-finger</keyword>
<evidence type="ECO:0000313" key="10">
    <source>
        <dbReference type="EMBL" id="KAJ5129634.1"/>
    </source>
</evidence>
<reference evidence="10" key="2">
    <citation type="journal article" date="2023" name="IMA Fungus">
        <title>Comparative genomic study of the Penicillium genus elucidates a diverse pangenome and 15 lateral gene transfer events.</title>
        <authorList>
            <person name="Petersen C."/>
            <person name="Sorensen T."/>
            <person name="Nielsen M.R."/>
            <person name="Sondergaard T.E."/>
            <person name="Sorensen J.L."/>
            <person name="Fitzpatrick D.A."/>
            <person name="Frisvad J.C."/>
            <person name="Nielsen K.L."/>
        </authorList>
    </citation>
    <scope>NUCLEOTIDE SEQUENCE</scope>
    <source>
        <strain evidence="10">IBT 22155</strain>
    </source>
</reference>
<dbReference type="GO" id="GO:0008270">
    <property type="term" value="F:zinc ion binding"/>
    <property type="evidence" value="ECO:0007669"/>
    <property type="project" value="UniProtKB-KW"/>
</dbReference>
<dbReference type="SMART" id="SM00355">
    <property type="entry name" value="ZnF_C2H2"/>
    <property type="match status" value="2"/>
</dbReference>
<keyword evidence="4" id="KW-0238">DNA-binding</keyword>
<dbReference type="InterPro" id="IPR036864">
    <property type="entry name" value="Zn2-C6_fun-type_DNA-bd_sf"/>
</dbReference>
<evidence type="ECO:0000259" key="9">
    <source>
        <dbReference type="PROSITE" id="PS50157"/>
    </source>
</evidence>
<dbReference type="SUPFAM" id="SSF57701">
    <property type="entry name" value="Zn2/Cys6 DNA-binding domain"/>
    <property type="match status" value="1"/>
</dbReference>
<organism evidence="10 11">
    <name type="scientific">Penicillium bovifimosum</name>
    <dbReference type="NCBI Taxonomy" id="126998"/>
    <lineage>
        <taxon>Eukaryota</taxon>
        <taxon>Fungi</taxon>
        <taxon>Dikarya</taxon>
        <taxon>Ascomycota</taxon>
        <taxon>Pezizomycotina</taxon>
        <taxon>Eurotiomycetes</taxon>
        <taxon>Eurotiomycetidae</taxon>
        <taxon>Eurotiales</taxon>
        <taxon>Aspergillaceae</taxon>
        <taxon>Penicillium</taxon>
    </lineage>
</organism>
<dbReference type="AlphaFoldDB" id="A0A9W9L026"/>
<dbReference type="GO" id="GO:0006351">
    <property type="term" value="P:DNA-templated transcription"/>
    <property type="evidence" value="ECO:0007669"/>
    <property type="project" value="InterPro"/>
</dbReference>
<keyword evidence="2" id="KW-0862">Zinc</keyword>
<evidence type="ECO:0000256" key="5">
    <source>
        <dbReference type="ARBA" id="ARBA00023163"/>
    </source>
</evidence>
<protein>
    <submittedName>
        <fullName evidence="10">Uncharacterized protein</fullName>
    </submittedName>
</protein>
<feature type="domain" description="C2H2-type" evidence="9">
    <location>
        <begin position="36"/>
        <end position="64"/>
    </location>
</feature>
<dbReference type="SMART" id="SM00066">
    <property type="entry name" value="GAL4"/>
    <property type="match status" value="1"/>
</dbReference>
<reference evidence="10" key="1">
    <citation type="submission" date="2022-11" db="EMBL/GenBank/DDBJ databases">
        <authorList>
            <person name="Petersen C."/>
        </authorList>
    </citation>
    <scope>NUCLEOTIDE SEQUENCE</scope>
    <source>
        <strain evidence="10">IBT 22155</strain>
    </source>
</reference>
<evidence type="ECO:0000256" key="1">
    <source>
        <dbReference type="ARBA" id="ARBA00022723"/>
    </source>
</evidence>
<evidence type="ECO:0000256" key="2">
    <source>
        <dbReference type="ARBA" id="ARBA00022833"/>
    </source>
</evidence>
<name>A0A9W9L026_9EURO</name>
<dbReference type="PROSITE" id="PS50157">
    <property type="entry name" value="ZINC_FINGER_C2H2_2"/>
    <property type="match status" value="2"/>
</dbReference>
<dbReference type="Gene3D" id="4.10.240.10">
    <property type="entry name" value="Zn(2)-C6 fungal-type DNA-binding domain"/>
    <property type="match status" value="1"/>
</dbReference>
<keyword evidence="6" id="KW-0539">Nucleus</keyword>
<keyword evidence="11" id="KW-1185">Reference proteome</keyword>
<dbReference type="PROSITE" id="PS00028">
    <property type="entry name" value="ZINC_FINGER_C2H2_1"/>
    <property type="match status" value="2"/>
</dbReference>
<evidence type="ECO:0000259" key="8">
    <source>
        <dbReference type="PROSITE" id="PS50048"/>
    </source>
</evidence>
<proteinExistence type="predicted"/>
<dbReference type="InterPro" id="IPR036236">
    <property type="entry name" value="Znf_C2H2_sf"/>
</dbReference>
<keyword evidence="1" id="KW-0479">Metal-binding</keyword>
<evidence type="ECO:0000256" key="4">
    <source>
        <dbReference type="ARBA" id="ARBA00023125"/>
    </source>
</evidence>
<dbReference type="GO" id="GO:0003677">
    <property type="term" value="F:DNA binding"/>
    <property type="evidence" value="ECO:0007669"/>
    <property type="project" value="UniProtKB-KW"/>
</dbReference>
<dbReference type="InterPro" id="IPR013087">
    <property type="entry name" value="Znf_C2H2_type"/>
</dbReference>
<dbReference type="OrthoDB" id="10261408at2759"/>
<dbReference type="Pfam" id="PF04082">
    <property type="entry name" value="Fungal_trans"/>
    <property type="match status" value="1"/>
</dbReference>
<dbReference type="PANTHER" id="PTHR47660:SF7">
    <property type="entry name" value="TRANSCRIPTION FACTOR WITH C2H2 AND ZN(2)-CYS(6) DNA BINDING DOMAIN (EUROFUNG)"/>
    <property type="match status" value="1"/>
</dbReference>
<keyword evidence="5" id="KW-0804">Transcription</keyword>
<dbReference type="CDD" id="cd00067">
    <property type="entry name" value="GAL4"/>
    <property type="match status" value="1"/>
</dbReference>
<keyword evidence="3" id="KW-0805">Transcription regulation</keyword>
<evidence type="ECO:0000256" key="6">
    <source>
        <dbReference type="ARBA" id="ARBA00023242"/>
    </source>
</evidence>
<evidence type="ECO:0000256" key="3">
    <source>
        <dbReference type="ARBA" id="ARBA00023015"/>
    </source>
</evidence>
<dbReference type="GeneID" id="81405587"/>
<dbReference type="PROSITE" id="PS50048">
    <property type="entry name" value="ZN2_CY6_FUNGAL_2"/>
    <property type="match status" value="1"/>
</dbReference>
<dbReference type="Pfam" id="PF00172">
    <property type="entry name" value="Zn_clus"/>
    <property type="match status" value="1"/>
</dbReference>
<sequence length="399" mass="45512">MTSTGYHCGFPGCNAGYQRKGHLRRHEAQHREGRALQCSTCTQVFHRRDTLRRHVQTVHGIAEPAAQLKQACTHCRNQKIRCDGGPPCTNCQRRGIQCSLARQAEVVQPGPSPNNALDTRWTRQGFLRLPPRMRRSEIEDRFVGRYFDLFHPHWPFIHQGTFTEYETPLLIQSMVVIGMWMTDEEETRCQAINLHKVLGDAIRQQTEHWDGSLSEAPCASSSWPIPTYQAILLHIISAGMIRGSGSLLPDLKPSLTAPDADLLQRFVASCKKLGMFYYPNILARHPKNQPAAYIWVSIEEIKRFNLTLFKVCKSFSGLSRQRRDLDGLIDDREKTVSWGLSARDLQFPLPRNAPLWNALNPEEWFAADTENVYRHGPGDILEQAWISWSADVLDDLTES</sequence>
<dbReference type="Gene3D" id="3.30.160.60">
    <property type="entry name" value="Classic Zinc Finger"/>
    <property type="match status" value="1"/>
</dbReference>
<gene>
    <name evidence="10" type="ORF">N7515_005673</name>
</gene>
<dbReference type="SUPFAM" id="SSF57667">
    <property type="entry name" value="beta-beta-alpha zinc fingers"/>
    <property type="match status" value="1"/>
</dbReference>
<dbReference type="InterPro" id="IPR001138">
    <property type="entry name" value="Zn2Cys6_DnaBD"/>
</dbReference>
<accession>A0A9W9L026</accession>
<feature type="domain" description="Zn(2)-C6 fungal-type" evidence="8">
    <location>
        <begin position="71"/>
        <end position="100"/>
    </location>
</feature>
<dbReference type="PROSITE" id="PS00463">
    <property type="entry name" value="ZN2_CY6_FUNGAL_1"/>
    <property type="match status" value="1"/>
</dbReference>